<keyword evidence="2" id="KW-1185">Reference proteome</keyword>
<dbReference type="SUPFAM" id="SSF55729">
    <property type="entry name" value="Acyl-CoA N-acyltransferases (Nat)"/>
    <property type="match status" value="1"/>
</dbReference>
<name>A0ABS1XN74_9ACTN</name>
<proteinExistence type="predicted"/>
<dbReference type="Proteomes" id="UP000601027">
    <property type="component" value="Unassembled WGS sequence"/>
</dbReference>
<reference evidence="1 2" key="1">
    <citation type="submission" date="2021-01" db="EMBL/GenBank/DDBJ databases">
        <title>Draft genome sequence of Micromonospora sp. strain STR1_7.</title>
        <authorList>
            <person name="Karlyshev A."/>
            <person name="Jawad R."/>
        </authorList>
    </citation>
    <scope>NUCLEOTIDE SEQUENCE [LARGE SCALE GENOMIC DNA]</scope>
    <source>
        <strain evidence="1 2">STR1-7</strain>
    </source>
</reference>
<gene>
    <name evidence="1" type="ORF">JNW91_01635</name>
</gene>
<comment type="caution">
    <text evidence="1">The sequence shown here is derived from an EMBL/GenBank/DDBJ whole genome shotgun (WGS) entry which is preliminary data.</text>
</comment>
<dbReference type="RefSeq" id="WP_203173179.1">
    <property type="nucleotide sequence ID" value="NZ_JAEVHM010000003.1"/>
</dbReference>
<organism evidence="1 2">
    <name type="scientific">Micromonospora parastrephiae</name>
    <dbReference type="NCBI Taxonomy" id="2806101"/>
    <lineage>
        <taxon>Bacteria</taxon>
        <taxon>Bacillati</taxon>
        <taxon>Actinomycetota</taxon>
        <taxon>Actinomycetes</taxon>
        <taxon>Micromonosporales</taxon>
        <taxon>Micromonosporaceae</taxon>
        <taxon>Micromonospora</taxon>
    </lineage>
</organism>
<dbReference type="InterPro" id="IPR016181">
    <property type="entry name" value="Acyl_CoA_acyltransferase"/>
</dbReference>
<sequence length="376" mass="40726">MTAADSWFTDPLGGSSDAEWDELAGSHFYCSAYWLRLCALESATGGGVRVEVDGGGRAAVPVARVGFDPHPNVNWNYRLDQAGLPRIAPHGIAVAQIRGYLTHLLTTPGTDRVAAAAAVLAAVRAARTDLDDGVRVGLYLTSPDVEVFRAAGVEAVPVALSLDATVPIPGSRAAWLAAMTGHRSRRIRSEVRRFEAAGYQVSRHRLDEVYADVGRLAAQVQHRYGFDIDVDALVEGFRQHGSFARERAQVLLCRLDGLAVACSVFYRDGDTVYLRAAGFDYQKVGRSGEYTALVFWLPSGLPGVRKLHLGGGSPEAKALRGARLTALWLLDLSENSALIAHEKLLREHNRRRYEGLLEGPAAVAAALEPAEWEAYI</sequence>
<dbReference type="Gene3D" id="3.40.630.30">
    <property type="match status" value="1"/>
</dbReference>
<protein>
    <submittedName>
        <fullName evidence="1">GNAT family N-acetyltransferase</fullName>
    </submittedName>
</protein>
<accession>A0ABS1XN74</accession>
<evidence type="ECO:0000313" key="1">
    <source>
        <dbReference type="EMBL" id="MBM0230692.1"/>
    </source>
</evidence>
<dbReference type="EMBL" id="JAEVHM010000003">
    <property type="protein sequence ID" value="MBM0230692.1"/>
    <property type="molecule type" value="Genomic_DNA"/>
</dbReference>
<evidence type="ECO:0000313" key="2">
    <source>
        <dbReference type="Proteomes" id="UP000601027"/>
    </source>
</evidence>